<dbReference type="Proteomes" id="UP000242501">
    <property type="component" value="Unassembled WGS sequence"/>
</dbReference>
<evidence type="ECO:0000256" key="2">
    <source>
        <dbReference type="SAM" id="Phobius"/>
    </source>
</evidence>
<feature type="compositionally biased region" description="Acidic residues" evidence="1">
    <location>
        <begin position="59"/>
        <end position="76"/>
    </location>
</feature>
<evidence type="ECO:0000256" key="1">
    <source>
        <dbReference type="SAM" id="MobiDB-lite"/>
    </source>
</evidence>
<keyword evidence="4" id="KW-1185">Reference proteome</keyword>
<feature type="region of interest" description="Disordered" evidence="1">
    <location>
        <begin position="38"/>
        <end position="76"/>
    </location>
</feature>
<keyword evidence="2" id="KW-0472">Membrane</keyword>
<dbReference type="OrthoDB" id="6707102at2"/>
<keyword evidence="2" id="KW-0812">Transmembrane</keyword>
<dbReference type="EMBL" id="FMYL01000013">
    <property type="protein sequence ID" value="SDC23255.1"/>
    <property type="molecule type" value="Genomic_DNA"/>
</dbReference>
<protein>
    <submittedName>
        <fullName evidence="3">Uncharacterized protein</fullName>
    </submittedName>
</protein>
<feature type="transmembrane region" description="Helical" evidence="2">
    <location>
        <begin position="9"/>
        <end position="28"/>
    </location>
</feature>
<evidence type="ECO:0000313" key="3">
    <source>
        <dbReference type="EMBL" id="SDC23255.1"/>
    </source>
</evidence>
<name>A0A1G6JXX2_9GAMM</name>
<proteinExistence type="predicted"/>
<evidence type="ECO:0000313" key="4">
    <source>
        <dbReference type="Proteomes" id="UP000242501"/>
    </source>
</evidence>
<organism evidence="3 4">
    <name type="scientific">Acinetobacter boissieri</name>
    <dbReference type="NCBI Taxonomy" id="1219383"/>
    <lineage>
        <taxon>Bacteria</taxon>
        <taxon>Pseudomonadati</taxon>
        <taxon>Pseudomonadota</taxon>
        <taxon>Gammaproteobacteria</taxon>
        <taxon>Moraxellales</taxon>
        <taxon>Moraxellaceae</taxon>
        <taxon>Acinetobacter</taxon>
    </lineage>
</organism>
<accession>A0A1G6JXX2</accession>
<gene>
    <name evidence="3" type="ORF">SAMN05421733_1138</name>
</gene>
<keyword evidence="2" id="KW-1133">Transmembrane helix</keyword>
<dbReference type="AlphaFoldDB" id="A0A1G6JXX2"/>
<sequence>MFGQKKKPGYLAPIVITGITAGVLYKAYKAIFVDNSSSSYVADDSPKPLPKTVSHQPQDVDDLANDKDTDEPLTSK</sequence>
<reference evidence="4" key="1">
    <citation type="submission" date="2016-09" db="EMBL/GenBank/DDBJ databases">
        <authorList>
            <person name="Varghese N."/>
            <person name="Submissions S."/>
        </authorList>
    </citation>
    <scope>NUCLEOTIDE SEQUENCE [LARGE SCALE GENOMIC DNA]</scope>
    <source>
        <strain evidence="4">ANC 4422</strain>
    </source>
</reference>
<dbReference type="RefSeq" id="WP_092749805.1">
    <property type="nucleotide sequence ID" value="NZ_FMYL01000013.1"/>
</dbReference>